<feature type="domain" description="Protein FecR C-terminal" evidence="3">
    <location>
        <begin position="280"/>
        <end position="345"/>
    </location>
</feature>
<dbReference type="InterPro" id="IPR006860">
    <property type="entry name" value="FecR"/>
</dbReference>
<evidence type="ECO:0000256" key="1">
    <source>
        <dbReference type="SAM" id="Phobius"/>
    </source>
</evidence>
<keyword evidence="1" id="KW-0812">Transmembrane</keyword>
<dbReference type="Gene3D" id="3.55.50.30">
    <property type="match status" value="1"/>
</dbReference>
<evidence type="ECO:0008006" key="6">
    <source>
        <dbReference type="Google" id="ProtNLM"/>
    </source>
</evidence>
<dbReference type="Pfam" id="PF04773">
    <property type="entry name" value="FecR"/>
    <property type="match status" value="1"/>
</dbReference>
<evidence type="ECO:0000313" key="5">
    <source>
        <dbReference type="Proteomes" id="UP001348817"/>
    </source>
</evidence>
<dbReference type="InterPro" id="IPR032508">
    <property type="entry name" value="FecR_C"/>
</dbReference>
<keyword evidence="1" id="KW-1133">Transmembrane helix</keyword>
<dbReference type="PIRSF" id="PIRSF018266">
    <property type="entry name" value="FecR"/>
    <property type="match status" value="1"/>
</dbReference>
<dbReference type="Pfam" id="PF16344">
    <property type="entry name" value="FecR_C"/>
    <property type="match status" value="1"/>
</dbReference>
<keyword evidence="5" id="KW-1185">Reference proteome</keyword>
<organism evidence="4 5">
    <name type="scientific">Fulvitalea axinellae</name>
    <dbReference type="NCBI Taxonomy" id="1182444"/>
    <lineage>
        <taxon>Bacteria</taxon>
        <taxon>Pseudomonadati</taxon>
        <taxon>Bacteroidota</taxon>
        <taxon>Cytophagia</taxon>
        <taxon>Cytophagales</taxon>
        <taxon>Persicobacteraceae</taxon>
        <taxon>Fulvitalea</taxon>
    </lineage>
</organism>
<dbReference type="KEGG" id="fax:FUAX_14540"/>
<dbReference type="GO" id="GO:0016989">
    <property type="term" value="F:sigma factor antagonist activity"/>
    <property type="evidence" value="ECO:0007669"/>
    <property type="project" value="TreeGrafter"/>
</dbReference>
<protein>
    <recommendedName>
        <fullName evidence="6">FecR family protein</fullName>
    </recommendedName>
</protein>
<accession>A0AAU9CUA4</accession>
<dbReference type="InterPro" id="IPR012373">
    <property type="entry name" value="Ferrdict_sens_TM"/>
</dbReference>
<keyword evidence="1" id="KW-0472">Membrane</keyword>
<feature type="domain" description="FecR protein" evidence="2">
    <location>
        <begin position="144"/>
        <end position="232"/>
    </location>
</feature>
<sequence>MKYNSYDIEDFLLDPDFIDWVKEPDEEKSSFFHDWLLTNPDNLREALLAKEMLLKLRAEKLSPSEEEFEESLLKILSHKNQESNRHSERDVKTNTVTRKQPIWKWISVAASVILCGWFLWSVDKEQELAKAPAPVWITKQVPFGKKLIITLPDKSKIRLNSGSSVSYQKAFTANRQVRLLNGEAFFEVRKMNGTPFTVQSGDMTITVVGTSFNVRSFSDEDEIQVAVMTGKVITANSPEKDNSFVAHLTPNEVIRYEKNTGNYTKKHVPNLNIPWKNNTILFKDASLKHVLSELERWYGYSFEIPKEQKDLPGRINGEYKGKSLAEVLDGLVFSMKFDYRIDHKNKKVFLSKRR</sequence>
<dbReference type="EMBL" id="AP025314">
    <property type="protein sequence ID" value="BDD09022.1"/>
    <property type="molecule type" value="Genomic_DNA"/>
</dbReference>
<dbReference type="PANTHER" id="PTHR30273:SF2">
    <property type="entry name" value="PROTEIN FECR"/>
    <property type="match status" value="1"/>
</dbReference>
<dbReference type="Proteomes" id="UP001348817">
    <property type="component" value="Chromosome"/>
</dbReference>
<evidence type="ECO:0000259" key="2">
    <source>
        <dbReference type="Pfam" id="PF04773"/>
    </source>
</evidence>
<proteinExistence type="predicted"/>
<evidence type="ECO:0000313" key="4">
    <source>
        <dbReference type="EMBL" id="BDD09022.1"/>
    </source>
</evidence>
<dbReference type="RefSeq" id="WP_338394245.1">
    <property type="nucleotide sequence ID" value="NZ_AP025314.1"/>
</dbReference>
<dbReference type="Gene3D" id="2.60.120.1440">
    <property type="match status" value="1"/>
</dbReference>
<dbReference type="AlphaFoldDB" id="A0AAU9CUA4"/>
<dbReference type="PANTHER" id="PTHR30273">
    <property type="entry name" value="PERIPLASMIC SIGNAL SENSOR AND SIGMA FACTOR ACTIVATOR FECR-RELATED"/>
    <property type="match status" value="1"/>
</dbReference>
<evidence type="ECO:0000259" key="3">
    <source>
        <dbReference type="Pfam" id="PF16344"/>
    </source>
</evidence>
<feature type="transmembrane region" description="Helical" evidence="1">
    <location>
        <begin position="102"/>
        <end position="120"/>
    </location>
</feature>
<name>A0AAU9CUA4_9BACT</name>
<reference evidence="4 5" key="1">
    <citation type="submission" date="2021-12" db="EMBL/GenBank/DDBJ databases">
        <title>Genome sequencing of bacteria with rrn-lacking chromosome and rrn-plasmid.</title>
        <authorList>
            <person name="Anda M."/>
            <person name="Iwasaki W."/>
        </authorList>
    </citation>
    <scope>NUCLEOTIDE SEQUENCE [LARGE SCALE GENOMIC DNA]</scope>
    <source>
        <strain evidence="4 5">DSM 100852</strain>
    </source>
</reference>
<gene>
    <name evidence="4" type="ORF">FUAX_14540</name>
</gene>